<protein>
    <submittedName>
        <fullName evidence="1">Uncharacterized protein</fullName>
    </submittedName>
</protein>
<accession>A0A4Y2HAG6</accession>
<dbReference type="AlphaFoldDB" id="A0A4Y2HAG6"/>
<dbReference type="Proteomes" id="UP000499080">
    <property type="component" value="Unassembled WGS sequence"/>
</dbReference>
<organism evidence="1 2">
    <name type="scientific">Araneus ventricosus</name>
    <name type="common">Orbweaver spider</name>
    <name type="synonym">Epeira ventricosa</name>
    <dbReference type="NCBI Taxonomy" id="182803"/>
    <lineage>
        <taxon>Eukaryota</taxon>
        <taxon>Metazoa</taxon>
        <taxon>Ecdysozoa</taxon>
        <taxon>Arthropoda</taxon>
        <taxon>Chelicerata</taxon>
        <taxon>Arachnida</taxon>
        <taxon>Araneae</taxon>
        <taxon>Araneomorphae</taxon>
        <taxon>Entelegynae</taxon>
        <taxon>Araneoidea</taxon>
        <taxon>Araneidae</taxon>
        <taxon>Araneus</taxon>
    </lineage>
</organism>
<reference evidence="1 2" key="1">
    <citation type="journal article" date="2019" name="Sci. Rep.">
        <title>Orb-weaving spider Araneus ventricosus genome elucidates the spidroin gene catalogue.</title>
        <authorList>
            <person name="Kono N."/>
            <person name="Nakamura H."/>
            <person name="Ohtoshi R."/>
            <person name="Moran D.A.P."/>
            <person name="Shinohara A."/>
            <person name="Yoshida Y."/>
            <person name="Fujiwara M."/>
            <person name="Mori M."/>
            <person name="Tomita M."/>
            <person name="Arakawa K."/>
        </authorList>
    </citation>
    <scope>NUCLEOTIDE SEQUENCE [LARGE SCALE GENOMIC DNA]</scope>
</reference>
<keyword evidence="2" id="KW-1185">Reference proteome</keyword>
<evidence type="ECO:0000313" key="2">
    <source>
        <dbReference type="Proteomes" id="UP000499080"/>
    </source>
</evidence>
<dbReference type="EMBL" id="BGPR01001808">
    <property type="protein sequence ID" value="GBM62275.1"/>
    <property type="molecule type" value="Genomic_DNA"/>
</dbReference>
<proteinExistence type="predicted"/>
<sequence length="89" mass="9688">MQTFLMLLPYSSRNMMLSHAVHLNGSRCNSSSAEAGILLAITGHVPTPPVGGMLYHRHRASPKHFYSLQGSETLLTSPATSDPRTRCHG</sequence>
<name>A0A4Y2HAG6_ARAVE</name>
<evidence type="ECO:0000313" key="1">
    <source>
        <dbReference type="EMBL" id="GBM62275.1"/>
    </source>
</evidence>
<comment type="caution">
    <text evidence="1">The sequence shown here is derived from an EMBL/GenBank/DDBJ whole genome shotgun (WGS) entry which is preliminary data.</text>
</comment>
<gene>
    <name evidence="1" type="ORF">AVEN_264138_1</name>
</gene>